<dbReference type="InterPro" id="IPR006439">
    <property type="entry name" value="HAD-SF_hydro_IA"/>
</dbReference>
<evidence type="ECO:0000256" key="2">
    <source>
        <dbReference type="ARBA" id="ARBA00022723"/>
    </source>
</evidence>
<feature type="domain" description="Tyrosine specific protein phosphatases" evidence="5">
    <location>
        <begin position="130"/>
        <end position="152"/>
    </location>
</feature>
<name>A0A561BV89_9ACTN</name>
<keyword evidence="7" id="KW-1185">Reference proteome</keyword>
<keyword evidence="3 6" id="KW-0378">Hydrolase</keyword>
<dbReference type="PROSITE" id="PS00383">
    <property type="entry name" value="TYR_PHOSPHATASE_1"/>
    <property type="match status" value="1"/>
</dbReference>
<proteinExistence type="inferred from homology"/>
<dbReference type="InterPro" id="IPR041492">
    <property type="entry name" value="HAD_2"/>
</dbReference>
<evidence type="ECO:0000313" key="7">
    <source>
        <dbReference type="Proteomes" id="UP000318380"/>
    </source>
</evidence>
<dbReference type="InterPro" id="IPR016130">
    <property type="entry name" value="Tyr_Pase_AS"/>
</dbReference>
<evidence type="ECO:0000259" key="5">
    <source>
        <dbReference type="PROSITE" id="PS50056"/>
    </source>
</evidence>
<accession>A0A561BV89</accession>
<dbReference type="AlphaFoldDB" id="A0A561BV89"/>
<dbReference type="InterPro" id="IPR051806">
    <property type="entry name" value="HAD-like_SPP"/>
</dbReference>
<dbReference type="Gene3D" id="3.90.190.10">
    <property type="entry name" value="Protein tyrosine phosphatase superfamily"/>
    <property type="match status" value="1"/>
</dbReference>
<evidence type="ECO:0000256" key="1">
    <source>
        <dbReference type="ARBA" id="ARBA00006171"/>
    </source>
</evidence>
<dbReference type="InterPro" id="IPR023214">
    <property type="entry name" value="HAD_sf"/>
</dbReference>
<feature type="region of interest" description="Disordered" evidence="4">
    <location>
        <begin position="1"/>
        <end position="29"/>
    </location>
</feature>
<dbReference type="EMBL" id="VIVK01000001">
    <property type="protein sequence ID" value="TWD82789.1"/>
    <property type="molecule type" value="Genomic_DNA"/>
</dbReference>
<dbReference type="GO" id="GO:0004721">
    <property type="term" value="F:phosphoprotein phosphatase activity"/>
    <property type="evidence" value="ECO:0007669"/>
    <property type="project" value="InterPro"/>
</dbReference>
<dbReference type="Gene3D" id="3.40.50.1000">
    <property type="entry name" value="HAD superfamily/HAD-like"/>
    <property type="match status" value="1"/>
</dbReference>
<organism evidence="6 7">
    <name type="scientific">Kribbella amoyensis</name>
    <dbReference type="NCBI Taxonomy" id="996641"/>
    <lineage>
        <taxon>Bacteria</taxon>
        <taxon>Bacillati</taxon>
        <taxon>Actinomycetota</taxon>
        <taxon>Actinomycetes</taxon>
        <taxon>Propionibacteriales</taxon>
        <taxon>Kribbellaceae</taxon>
        <taxon>Kribbella</taxon>
    </lineage>
</organism>
<comment type="similarity">
    <text evidence="1">Belongs to the HAD-like hydrolase superfamily. CbbY/CbbZ/Gph/YieH family.</text>
</comment>
<dbReference type="InterPro" id="IPR029021">
    <property type="entry name" value="Prot-tyrosine_phosphatase-like"/>
</dbReference>
<evidence type="ECO:0000256" key="3">
    <source>
        <dbReference type="ARBA" id="ARBA00022801"/>
    </source>
</evidence>
<dbReference type="FunFam" id="3.40.50.1000:FF:000036">
    <property type="entry name" value="HAD family hydrolase"/>
    <property type="match status" value="1"/>
</dbReference>
<gene>
    <name evidence="6" type="ORF">FB561_3932</name>
</gene>
<dbReference type="NCBIfam" id="TIGR01509">
    <property type="entry name" value="HAD-SF-IA-v3"/>
    <property type="match status" value="1"/>
</dbReference>
<dbReference type="SUPFAM" id="SSF56784">
    <property type="entry name" value="HAD-like"/>
    <property type="match status" value="1"/>
</dbReference>
<dbReference type="InterPro" id="IPR000387">
    <property type="entry name" value="Tyr_Pase_dom"/>
</dbReference>
<sequence>MAQLGWDGCRNARDVGGLPTNSGRTTRAGTVVRTDSLHRLSPAGRAALDGIAAGLVLDLRSDWEMETLGEPHPLDGSPTYVRIPWIDPEAEALRDPESEPSLAHIYRGSLDRNGRKIAAAYRAIAAVPLSAPVVVHCHSGKDRTGLLVAVLLDLVGVPRDLIAADYAISEVLLEITERPADLRTPPEVILDSLDHLDRRYGGARAYLVRIGLTDTEIDQLSARLVGSTIEAVVFDFDGLVMDTETLDFRPGIRAWLTEARELGLRVAIASSSARSWVEGHLVRVGALDLFDVVVTGDDVDGHKPDPAVYLLALSRLGVAGSAAVAVEDTAHGVAAAAAAGMGTIGIPNPYVSADELAGADVVLDSAEALPLREALDLLDPAEDLAS</sequence>
<dbReference type="GO" id="GO:0046872">
    <property type="term" value="F:metal ion binding"/>
    <property type="evidence" value="ECO:0007669"/>
    <property type="project" value="UniProtKB-KW"/>
</dbReference>
<dbReference type="InterPro" id="IPR036412">
    <property type="entry name" value="HAD-like_sf"/>
</dbReference>
<evidence type="ECO:0000313" key="6">
    <source>
        <dbReference type="EMBL" id="TWD82789.1"/>
    </source>
</evidence>
<comment type="caution">
    <text evidence="6">The sequence shown here is derived from an EMBL/GenBank/DDBJ whole genome shotgun (WGS) entry which is preliminary data.</text>
</comment>
<dbReference type="InterPro" id="IPR026893">
    <property type="entry name" value="Tyr/Ser_Pase_IphP-type"/>
</dbReference>
<dbReference type="PANTHER" id="PTHR43481:SF4">
    <property type="entry name" value="GLYCEROL-1-PHOSPHATE PHOSPHOHYDROLASE 1-RELATED"/>
    <property type="match status" value="1"/>
</dbReference>
<reference evidence="6 7" key="1">
    <citation type="submission" date="2019-06" db="EMBL/GenBank/DDBJ databases">
        <title>Sequencing the genomes of 1000 actinobacteria strains.</title>
        <authorList>
            <person name="Klenk H.-P."/>
        </authorList>
    </citation>
    <scope>NUCLEOTIDE SEQUENCE [LARGE SCALE GENOMIC DNA]</scope>
    <source>
        <strain evidence="6 7">DSM 24683</strain>
    </source>
</reference>
<dbReference type="PRINTS" id="PR00413">
    <property type="entry name" value="HADHALOGNASE"/>
</dbReference>
<dbReference type="Pfam" id="PF13350">
    <property type="entry name" value="Y_phosphatase3"/>
    <property type="match status" value="1"/>
</dbReference>
<dbReference type="PANTHER" id="PTHR43481">
    <property type="entry name" value="FRUCTOSE-1-PHOSPHATE PHOSPHATASE"/>
    <property type="match status" value="1"/>
</dbReference>
<dbReference type="PROSITE" id="PS50056">
    <property type="entry name" value="TYR_PHOSPHATASE_2"/>
    <property type="match status" value="1"/>
</dbReference>
<dbReference type="GO" id="GO:0050308">
    <property type="term" value="F:sugar-phosphatase activity"/>
    <property type="evidence" value="ECO:0007669"/>
    <property type="project" value="TreeGrafter"/>
</dbReference>
<dbReference type="SUPFAM" id="SSF52799">
    <property type="entry name" value="(Phosphotyrosine protein) phosphatases II"/>
    <property type="match status" value="1"/>
</dbReference>
<evidence type="ECO:0000256" key="4">
    <source>
        <dbReference type="SAM" id="MobiDB-lite"/>
    </source>
</evidence>
<protein>
    <submittedName>
        <fullName evidence="6">HAD superfamily hydrolase (TIGR01509 family)</fullName>
    </submittedName>
</protein>
<dbReference type="Proteomes" id="UP000318380">
    <property type="component" value="Unassembled WGS sequence"/>
</dbReference>
<keyword evidence="2" id="KW-0479">Metal-binding</keyword>
<dbReference type="Pfam" id="PF13419">
    <property type="entry name" value="HAD_2"/>
    <property type="match status" value="1"/>
</dbReference>
<dbReference type="RefSeq" id="WP_170284718.1">
    <property type="nucleotide sequence ID" value="NZ_VIVK01000001.1"/>
</dbReference>